<organism evidence="1 2">
    <name type="scientific">Brassica cretica</name>
    <name type="common">Mustard</name>
    <dbReference type="NCBI Taxonomy" id="69181"/>
    <lineage>
        <taxon>Eukaryota</taxon>
        <taxon>Viridiplantae</taxon>
        <taxon>Streptophyta</taxon>
        <taxon>Embryophyta</taxon>
        <taxon>Tracheophyta</taxon>
        <taxon>Spermatophyta</taxon>
        <taxon>Magnoliopsida</taxon>
        <taxon>eudicotyledons</taxon>
        <taxon>Gunneridae</taxon>
        <taxon>Pentapetalae</taxon>
        <taxon>rosids</taxon>
        <taxon>malvids</taxon>
        <taxon>Brassicales</taxon>
        <taxon>Brassicaceae</taxon>
        <taxon>Brassiceae</taxon>
        <taxon>Brassica</taxon>
    </lineage>
</organism>
<name>A0A8S9SFD3_BRACR</name>
<gene>
    <name evidence="1" type="ORF">F2Q69_00035595</name>
</gene>
<proteinExistence type="predicted"/>
<dbReference type="AlphaFoldDB" id="A0A8S9SFD3"/>
<evidence type="ECO:0000313" key="1">
    <source>
        <dbReference type="EMBL" id="KAF3600181.1"/>
    </source>
</evidence>
<protein>
    <submittedName>
        <fullName evidence="1">Uncharacterized protein</fullName>
    </submittedName>
</protein>
<dbReference type="EMBL" id="QGKX02000004">
    <property type="protein sequence ID" value="KAF3600181.1"/>
    <property type="molecule type" value="Genomic_DNA"/>
</dbReference>
<evidence type="ECO:0000313" key="2">
    <source>
        <dbReference type="Proteomes" id="UP000712600"/>
    </source>
</evidence>
<comment type="caution">
    <text evidence="1">The sequence shown here is derived from an EMBL/GenBank/DDBJ whole genome shotgun (WGS) entry which is preliminary data.</text>
</comment>
<sequence length="128" mass="13910">MARQLDEQQPPLPTMITIHTDAAWSENSLFAGFEIIIFDATGGIVERKRSGRFCGLSPWVPHLRGSFPWTRLGSGPLHRGGLYLGWGQCPTPSTAFGDRMGSSPPLGVEPVSMTIGPQGPYQVSYLIP</sequence>
<accession>A0A8S9SFD3</accession>
<dbReference type="Proteomes" id="UP000712600">
    <property type="component" value="Unassembled WGS sequence"/>
</dbReference>
<reference evidence="1" key="1">
    <citation type="submission" date="2019-12" db="EMBL/GenBank/DDBJ databases">
        <title>Genome sequencing and annotation of Brassica cretica.</title>
        <authorList>
            <person name="Studholme D.J."/>
            <person name="Sarris P."/>
        </authorList>
    </citation>
    <scope>NUCLEOTIDE SEQUENCE</scope>
    <source>
        <strain evidence="1">PFS-109/04</strain>
        <tissue evidence="1">Leaf</tissue>
    </source>
</reference>